<dbReference type="PANTHER" id="PTHR43190:SF3">
    <property type="entry name" value="N-ACETYL-D-GLUCOSAMINE KINASE"/>
    <property type="match status" value="1"/>
</dbReference>
<organism evidence="2 3">
    <name type="scientific">Agreia pratensis</name>
    <dbReference type="NCBI Taxonomy" id="150121"/>
    <lineage>
        <taxon>Bacteria</taxon>
        <taxon>Bacillati</taxon>
        <taxon>Actinomycetota</taxon>
        <taxon>Actinomycetes</taxon>
        <taxon>Micrococcales</taxon>
        <taxon>Microbacteriaceae</taxon>
        <taxon>Agreia</taxon>
    </lineage>
</organism>
<evidence type="ECO:0000313" key="2">
    <source>
        <dbReference type="EMBL" id="SMG47979.1"/>
    </source>
</evidence>
<evidence type="ECO:0000259" key="1">
    <source>
        <dbReference type="Pfam" id="PF01869"/>
    </source>
</evidence>
<gene>
    <name evidence="2" type="ORF">SAMN06296010_3238</name>
</gene>
<dbReference type="InterPro" id="IPR052519">
    <property type="entry name" value="Euk-type_GlcNAc_Kinase"/>
</dbReference>
<dbReference type="EMBL" id="FXAY01000007">
    <property type="protein sequence ID" value="SMG47979.1"/>
    <property type="molecule type" value="Genomic_DNA"/>
</dbReference>
<evidence type="ECO:0000313" key="3">
    <source>
        <dbReference type="Proteomes" id="UP000193244"/>
    </source>
</evidence>
<sequence>MLYYHYEAMMQPIASRKDGPPHPLLTNEENRRVVLSGAQPPRHPSSNPNAGGDEVSLSVVGIDVGGTKTHIRAIDSSDSTSEIVVPSAEWRRGSLFSDDDNFVRLSATVRSLGSVTRDTVIVAGVHGCDTDEQIMLAEARLGSLLDAEVTVVNDALLLHHATTIRPTIEMIVGTGAVISGTTAAGTRVTVDGYGWPLGDKGSSHDLVSAALRATLAAADRGEVDQDSLFSAMLGAFRARGAAELAEQASSGASGAAWGRHASIVFDQAAAGSPAAAAIIDRAALALAEGAAHVIRRGAIGRTVVAGGGVIVNQPSYEAAVRAHLERILPGVDLLVVRTPPVQGAVQWAGERRAALAERSVLES</sequence>
<feature type="domain" description="ATPase BadF/BadG/BcrA/BcrD type" evidence="1">
    <location>
        <begin position="60"/>
        <end position="345"/>
    </location>
</feature>
<keyword evidence="3" id="KW-1185">Reference proteome</keyword>
<dbReference type="Pfam" id="PF01869">
    <property type="entry name" value="BcrAD_BadFG"/>
    <property type="match status" value="1"/>
</dbReference>
<dbReference type="AlphaFoldDB" id="A0A1X7L4H4"/>
<dbReference type="Gene3D" id="3.30.420.40">
    <property type="match status" value="2"/>
</dbReference>
<reference evidence="3" key="1">
    <citation type="submission" date="2017-04" db="EMBL/GenBank/DDBJ databases">
        <authorList>
            <person name="Varghese N."/>
            <person name="Submissions S."/>
        </authorList>
    </citation>
    <scope>NUCLEOTIDE SEQUENCE [LARGE SCALE GENOMIC DNA]</scope>
    <source>
        <strain evidence="3">VKM Ac-2510</strain>
    </source>
</reference>
<dbReference type="Proteomes" id="UP000193244">
    <property type="component" value="Unassembled WGS sequence"/>
</dbReference>
<proteinExistence type="predicted"/>
<protein>
    <submittedName>
        <fullName evidence="2">BadF-type ATPase</fullName>
    </submittedName>
</protein>
<name>A0A1X7L4H4_9MICO</name>
<accession>A0A1X7L4H4</accession>
<dbReference type="STRING" id="150121.SAMN06296010_3238"/>
<dbReference type="PANTHER" id="PTHR43190">
    <property type="entry name" value="N-ACETYL-D-GLUCOSAMINE KINASE"/>
    <property type="match status" value="1"/>
</dbReference>
<dbReference type="InterPro" id="IPR002731">
    <property type="entry name" value="ATPase_BadF"/>
</dbReference>
<dbReference type="InterPro" id="IPR043129">
    <property type="entry name" value="ATPase_NBD"/>
</dbReference>
<dbReference type="SUPFAM" id="SSF53067">
    <property type="entry name" value="Actin-like ATPase domain"/>
    <property type="match status" value="1"/>
</dbReference>